<dbReference type="RefSeq" id="WP_009020574.1">
    <property type="nucleotide sequence ID" value="NZ_DS999411.1"/>
</dbReference>
<feature type="compositionally biased region" description="Polar residues" evidence="1">
    <location>
        <begin position="12"/>
        <end position="21"/>
    </location>
</feature>
<feature type="compositionally biased region" description="Basic residues" evidence="1">
    <location>
        <begin position="143"/>
        <end position="166"/>
    </location>
</feature>
<evidence type="ECO:0000256" key="1">
    <source>
        <dbReference type="SAM" id="MobiDB-lite"/>
    </source>
</evidence>
<dbReference type="AlphaFoldDB" id="B8KVR1"/>
<dbReference type="HOGENOM" id="CLU_1515807_0_0_6"/>
<dbReference type="OrthoDB" id="8759680at2"/>
<sequence length="175" mass="18884">MATTSKRKTTDKNPSIPDTPSITVIKKASTKSLEGRGKLDYELGTDEAGALHWRIAKNSGGGFFSDEWIPFSAIQAALEAWPVERPITSMALRTLFQGKSVNTPSFLLAALLCEGVVRLLAGKRRQYELGDVAAFLKSVKATKAPHSKPRKPRAKAKAKAGTRIRKAPAAPAKAE</sequence>
<organism evidence="2 3">
    <name type="scientific">Luminiphilus syltensis NOR5-1B</name>
    <dbReference type="NCBI Taxonomy" id="565045"/>
    <lineage>
        <taxon>Bacteria</taxon>
        <taxon>Pseudomonadati</taxon>
        <taxon>Pseudomonadota</taxon>
        <taxon>Gammaproteobacteria</taxon>
        <taxon>Cellvibrionales</taxon>
        <taxon>Halieaceae</taxon>
        <taxon>Luminiphilus</taxon>
    </lineage>
</organism>
<gene>
    <name evidence="2" type="ORF">NOR51B_1775</name>
</gene>
<feature type="region of interest" description="Disordered" evidence="1">
    <location>
        <begin position="1"/>
        <end position="21"/>
    </location>
</feature>
<proteinExistence type="predicted"/>
<dbReference type="eggNOG" id="ENOG5032YH2">
    <property type="taxonomic scope" value="Bacteria"/>
</dbReference>
<accession>B8KVR1</accession>
<dbReference type="Proteomes" id="UP000004699">
    <property type="component" value="Unassembled WGS sequence"/>
</dbReference>
<evidence type="ECO:0000313" key="2">
    <source>
        <dbReference type="EMBL" id="EED35828.1"/>
    </source>
</evidence>
<name>B8KVR1_9GAMM</name>
<keyword evidence="3" id="KW-1185">Reference proteome</keyword>
<feature type="region of interest" description="Disordered" evidence="1">
    <location>
        <begin position="142"/>
        <end position="175"/>
    </location>
</feature>
<evidence type="ECO:0000313" key="3">
    <source>
        <dbReference type="Proteomes" id="UP000004699"/>
    </source>
</evidence>
<reference evidence="3" key="1">
    <citation type="journal article" date="2013" name="BMC Microbiol.">
        <title>Taxonomy and evolution of bacteriochlorophyll a-containing members of the OM60/NOR5 clade of marine gammaproteobacteria: description of Luminiphilus syltensis gen. nov., sp. nov., reclassification of Haliea rubra as Pseudohaliea rubra gen. nov., comb. nov., and emendation of Chromatocurvus halotolerans.</title>
        <authorList>
            <person name="Spring S."/>
            <person name="Riedel T."/>
            <person name="Sproer C."/>
            <person name="Yan S."/>
            <person name="Harder J."/>
            <person name="Fuchs B.M."/>
        </authorList>
    </citation>
    <scope>NUCLEOTIDE SEQUENCE [LARGE SCALE GENOMIC DNA]</scope>
    <source>
        <strain evidence="3">NOR51-B</strain>
    </source>
</reference>
<dbReference type="EMBL" id="DS999411">
    <property type="protein sequence ID" value="EED35828.1"/>
    <property type="molecule type" value="Genomic_DNA"/>
</dbReference>
<protein>
    <submittedName>
        <fullName evidence="2">Uncharacterized protein</fullName>
    </submittedName>
</protein>